<dbReference type="Gene3D" id="3.40.630.30">
    <property type="match status" value="1"/>
</dbReference>
<dbReference type="Pfam" id="PF13302">
    <property type="entry name" value="Acetyltransf_3"/>
    <property type="match status" value="1"/>
</dbReference>
<dbReference type="RefSeq" id="WP_322544043.1">
    <property type="nucleotide sequence ID" value="NZ_JAOBTT010000002.1"/>
</dbReference>
<accession>A0ABU5LJP8</accession>
<name>A0ABU5LJP8_9GAMM</name>
<dbReference type="PROSITE" id="PS51186">
    <property type="entry name" value="GNAT"/>
    <property type="match status" value="1"/>
</dbReference>
<dbReference type="EMBL" id="JAOBTT010000002">
    <property type="protein sequence ID" value="MDZ7280154.1"/>
    <property type="molecule type" value="Genomic_DNA"/>
</dbReference>
<evidence type="ECO:0000259" key="1">
    <source>
        <dbReference type="PROSITE" id="PS51186"/>
    </source>
</evidence>
<organism evidence="2 3">
    <name type="scientific">Pantoea eucrina</name>
    <dbReference type="NCBI Taxonomy" id="472693"/>
    <lineage>
        <taxon>Bacteria</taxon>
        <taxon>Pseudomonadati</taxon>
        <taxon>Pseudomonadota</taxon>
        <taxon>Gammaproteobacteria</taxon>
        <taxon>Enterobacterales</taxon>
        <taxon>Erwiniaceae</taxon>
        <taxon>Pantoea</taxon>
    </lineage>
</organism>
<protein>
    <submittedName>
        <fullName evidence="2">GNAT family N-acetyltransferase</fullName>
    </submittedName>
</protein>
<sequence length="238" mass="26847">MPHVNHYGQPVGAPLPDWQPVAAPPRRALTGRFCTLTPLQQAHANALHAAYALAPDDRDWTWLGSSRPPSPAAMRDWIENKLNDPALISFTVVDNRSQQAVGVVCYANIECENGAIEIGHVTWSRHMQRNVIGSEAIILLLRQAFALGYRRVAWRCDSLNHASRRAAERLGFTFEGRFRQAMTRKQRNRDTDWLSMIDAEWPDRARAFDAWLAPSNIDEAGHARHSLRHFYPAGEPPA</sequence>
<dbReference type="PANTHER" id="PTHR43441">
    <property type="entry name" value="RIBOSOMAL-PROTEIN-SERINE ACETYLTRANSFERASE"/>
    <property type="match status" value="1"/>
</dbReference>
<dbReference type="PANTHER" id="PTHR43441:SF2">
    <property type="entry name" value="FAMILY ACETYLTRANSFERASE, PUTATIVE (AFU_ORTHOLOGUE AFUA_7G00850)-RELATED"/>
    <property type="match status" value="1"/>
</dbReference>
<dbReference type="Proteomes" id="UP001288620">
    <property type="component" value="Unassembled WGS sequence"/>
</dbReference>
<comment type="caution">
    <text evidence="2">The sequence shown here is derived from an EMBL/GenBank/DDBJ whole genome shotgun (WGS) entry which is preliminary data.</text>
</comment>
<feature type="domain" description="N-acetyltransferase" evidence="1">
    <location>
        <begin position="37"/>
        <end position="190"/>
    </location>
</feature>
<reference evidence="3" key="1">
    <citation type="submission" date="2023-07" db="EMBL/GenBank/DDBJ databases">
        <title>Structural and functional analysis of rice phyllospheric bacteria for their antimicrobial properties and defense elicitation against blast disease.</title>
        <authorList>
            <person name="Sahu K.P."/>
            <person name="Asharani P."/>
            <person name="Kumar M."/>
            <person name="Reddy B."/>
            <person name="Kumar A."/>
        </authorList>
    </citation>
    <scope>NUCLEOTIDE SEQUENCE [LARGE SCALE GENOMIC DNA]</scope>
    <source>
        <strain evidence="3">OsEp_Plm_30P10</strain>
    </source>
</reference>
<evidence type="ECO:0000313" key="2">
    <source>
        <dbReference type="EMBL" id="MDZ7280154.1"/>
    </source>
</evidence>
<dbReference type="InterPro" id="IPR051908">
    <property type="entry name" value="Ribosomal_N-acetyltransferase"/>
</dbReference>
<dbReference type="InterPro" id="IPR000182">
    <property type="entry name" value="GNAT_dom"/>
</dbReference>
<gene>
    <name evidence="2" type="ORF">N4G40_18025</name>
</gene>
<dbReference type="InterPro" id="IPR016181">
    <property type="entry name" value="Acyl_CoA_acyltransferase"/>
</dbReference>
<keyword evidence="3" id="KW-1185">Reference proteome</keyword>
<dbReference type="SUPFAM" id="SSF55729">
    <property type="entry name" value="Acyl-CoA N-acyltransferases (Nat)"/>
    <property type="match status" value="1"/>
</dbReference>
<evidence type="ECO:0000313" key="3">
    <source>
        <dbReference type="Proteomes" id="UP001288620"/>
    </source>
</evidence>
<proteinExistence type="predicted"/>